<dbReference type="EMBL" id="VSSQ01012105">
    <property type="protein sequence ID" value="MPM48456.1"/>
    <property type="molecule type" value="Genomic_DNA"/>
</dbReference>
<organism evidence="1">
    <name type="scientific">bioreactor metagenome</name>
    <dbReference type="NCBI Taxonomy" id="1076179"/>
    <lineage>
        <taxon>unclassified sequences</taxon>
        <taxon>metagenomes</taxon>
        <taxon>ecological metagenomes</taxon>
    </lineage>
</organism>
<accession>A0A645A673</accession>
<sequence>MVGNGLQRGGQLLHRAGLLGGALGQGQAGIGHLHRAGGYLVGRGNDGAHQSAQIVHQGRQLLAHIIVV</sequence>
<dbReference type="AlphaFoldDB" id="A0A645A673"/>
<comment type="caution">
    <text evidence="1">The sequence shown here is derived from an EMBL/GenBank/DDBJ whole genome shotgun (WGS) entry which is preliminary data.</text>
</comment>
<protein>
    <submittedName>
        <fullName evidence="1">Uncharacterized protein</fullName>
    </submittedName>
</protein>
<evidence type="ECO:0000313" key="1">
    <source>
        <dbReference type="EMBL" id="MPM48456.1"/>
    </source>
</evidence>
<name>A0A645A673_9ZZZZ</name>
<gene>
    <name evidence="1" type="ORF">SDC9_95181</name>
</gene>
<reference evidence="1" key="1">
    <citation type="submission" date="2019-08" db="EMBL/GenBank/DDBJ databases">
        <authorList>
            <person name="Kucharzyk K."/>
            <person name="Murdoch R.W."/>
            <person name="Higgins S."/>
            <person name="Loffler F."/>
        </authorList>
    </citation>
    <scope>NUCLEOTIDE SEQUENCE</scope>
</reference>
<proteinExistence type="predicted"/>